<keyword evidence="3" id="KW-1185">Reference proteome</keyword>
<evidence type="ECO:0000256" key="1">
    <source>
        <dbReference type="SAM" id="MobiDB-lite"/>
    </source>
</evidence>
<dbReference type="Proteomes" id="UP000696485">
    <property type="component" value="Unassembled WGS sequence"/>
</dbReference>
<comment type="caution">
    <text evidence="2">The sequence shown here is derived from an EMBL/GenBank/DDBJ whole genome shotgun (WGS) entry which is preliminary data.</text>
</comment>
<gene>
    <name evidence="2" type="ORF">BG006_005848</name>
</gene>
<proteinExistence type="predicted"/>
<feature type="compositionally biased region" description="Acidic residues" evidence="1">
    <location>
        <begin position="130"/>
        <end position="140"/>
    </location>
</feature>
<evidence type="ECO:0000313" key="3">
    <source>
        <dbReference type="Proteomes" id="UP000696485"/>
    </source>
</evidence>
<dbReference type="AlphaFoldDB" id="A0A9P5SJC9"/>
<feature type="region of interest" description="Disordered" evidence="1">
    <location>
        <begin position="121"/>
        <end position="140"/>
    </location>
</feature>
<reference evidence="2" key="1">
    <citation type="journal article" date="2020" name="Fungal Divers.">
        <title>Resolving the Mortierellaceae phylogeny through synthesis of multi-gene phylogenetics and phylogenomics.</title>
        <authorList>
            <person name="Vandepol N."/>
            <person name="Liber J."/>
            <person name="Desiro A."/>
            <person name="Na H."/>
            <person name="Kennedy M."/>
            <person name="Barry K."/>
            <person name="Grigoriev I.V."/>
            <person name="Miller A.N."/>
            <person name="O'Donnell K."/>
            <person name="Stajich J.E."/>
            <person name="Bonito G."/>
        </authorList>
    </citation>
    <scope>NUCLEOTIDE SEQUENCE</scope>
    <source>
        <strain evidence="2">NVP1</strain>
    </source>
</reference>
<organism evidence="2 3">
    <name type="scientific">Podila minutissima</name>
    <dbReference type="NCBI Taxonomy" id="64525"/>
    <lineage>
        <taxon>Eukaryota</taxon>
        <taxon>Fungi</taxon>
        <taxon>Fungi incertae sedis</taxon>
        <taxon>Mucoromycota</taxon>
        <taxon>Mortierellomycotina</taxon>
        <taxon>Mortierellomycetes</taxon>
        <taxon>Mortierellales</taxon>
        <taxon>Mortierellaceae</taxon>
        <taxon>Podila</taxon>
    </lineage>
</organism>
<accession>A0A9P5SJC9</accession>
<sequence>MGNCPMPSSLWYLISDANREDLRDPQQSRIELYRAVTNPAHMNASMIPDFYENIQDNGLDSLETFVDADSFRCKYEDPFSQREFLQQCHNLTTSNLSVTLATRTVDSHVVASYEGIPIMSHHEARSQLPDDGDSDDYDDEDDRRISWLDGCRALDLELKNFESYVPNSFTCPCKTSSGLSADLPSGDTQSQILPSLRHPRLGSKLKTINIKGSWVTSEDALVTLLMVYAPYLTELYVESIDLLPPRLTRDTGHGGWILQRPLDALKSSRGLDDRWEGESTGGVEVGTTLMAKSATAPGDTLRLFTCGYVLSRSKRKSLALHGISNKDMKKYRDAGILVVSMRGQFYVRKDDRMNC</sequence>
<dbReference type="EMBL" id="JAAAUY010000333">
    <property type="protein sequence ID" value="KAF9331297.1"/>
    <property type="molecule type" value="Genomic_DNA"/>
</dbReference>
<evidence type="ECO:0000313" key="2">
    <source>
        <dbReference type="EMBL" id="KAF9331297.1"/>
    </source>
</evidence>
<protein>
    <submittedName>
        <fullName evidence="2">Uncharacterized protein</fullName>
    </submittedName>
</protein>
<name>A0A9P5SJC9_9FUNG</name>